<gene>
    <name evidence="1" type="ORF">PNIG_a2122</name>
</gene>
<reference evidence="1 2" key="1">
    <citation type="submission" date="2015-03" db="EMBL/GenBank/DDBJ databases">
        <authorList>
            <person name="Xie B.-B."/>
            <person name="Rong J.-C."/>
            <person name="Qin Q.-L."/>
            <person name="Zhang Y.-Z."/>
        </authorList>
    </citation>
    <scope>NUCLEOTIDE SEQUENCE [LARGE SCALE GENOMIC DNA]</scope>
    <source>
        <strain evidence="1 2">KMM 661</strain>
    </source>
</reference>
<dbReference type="AlphaFoldDB" id="A0AAC9UIH5"/>
<dbReference type="EMBL" id="CP011036">
    <property type="protein sequence ID" value="ASM54177.1"/>
    <property type="molecule type" value="Genomic_DNA"/>
</dbReference>
<accession>A0AAC9UIH5</accession>
<evidence type="ECO:0000313" key="1">
    <source>
        <dbReference type="EMBL" id="ASM54177.1"/>
    </source>
</evidence>
<protein>
    <submittedName>
        <fullName evidence="1">Uncharacterized protein</fullName>
    </submittedName>
</protein>
<dbReference type="Proteomes" id="UP000198329">
    <property type="component" value="Chromosome I"/>
</dbReference>
<dbReference type="KEGG" id="png:PNIG_a2122"/>
<proteinExistence type="predicted"/>
<keyword evidence="2" id="KW-1185">Reference proteome</keyword>
<name>A0AAC9UIH5_9GAMM</name>
<evidence type="ECO:0000313" key="2">
    <source>
        <dbReference type="Proteomes" id="UP000198329"/>
    </source>
</evidence>
<organism evidence="1 2">
    <name type="scientific">Pseudoalteromonas nigrifaciens</name>
    <dbReference type="NCBI Taxonomy" id="28109"/>
    <lineage>
        <taxon>Bacteria</taxon>
        <taxon>Pseudomonadati</taxon>
        <taxon>Pseudomonadota</taxon>
        <taxon>Gammaproteobacteria</taxon>
        <taxon>Alteromonadales</taxon>
        <taxon>Pseudoalteromonadaceae</taxon>
        <taxon>Pseudoalteromonas</taxon>
    </lineage>
</organism>
<sequence>MTLSPSLVLKAAQRTNTLTLTVYHSKNQPMAGFFMPK</sequence>